<feature type="compositionally biased region" description="Polar residues" evidence="1">
    <location>
        <begin position="331"/>
        <end position="351"/>
    </location>
</feature>
<name>A0ABQ9H4F9_9NEOP</name>
<evidence type="ECO:0000313" key="3">
    <source>
        <dbReference type="Proteomes" id="UP001159363"/>
    </source>
</evidence>
<keyword evidence="3" id="KW-1185">Reference proteome</keyword>
<protein>
    <submittedName>
        <fullName evidence="2">Uncharacterized protein</fullName>
    </submittedName>
</protein>
<organism evidence="2 3">
    <name type="scientific">Dryococelus australis</name>
    <dbReference type="NCBI Taxonomy" id="614101"/>
    <lineage>
        <taxon>Eukaryota</taxon>
        <taxon>Metazoa</taxon>
        <taxon>Ecdysozoa</taxon>
        <taxon>Arthropoda</taxon>
        <taxon>Hexapoda</taxon>
        <taxon>Insecta</taxon>
        <taxon>Pterygota</taxon>
        <taxon>Neoptera</taxon>
        <taxon>Polyneoptera</taxon>
        <taxon>Phasmatodea</taxon>
        <taxon>Verophasmatodea</taxon>
        <taxon>Anareolatae</taxon>
        <taxon>Phasmatidae</taxon>
        <taxon>Eurycanthinae</taxon>
        <taxon>Dryococelus</taxon>
    </lineage>
</organism>
<reference evidence="2 3" key="1">
    <citation type="submission" date="2023-02" db="EMBL/GenBank/DDBJ databases">
        <title>LHISI_Scaffold_Assembly.</title>
        <authorList>
            <person name="Stuart O.P."/>
            <person name="Cleave R."/>
            <person name="Magrath M.J.L."/>
            <person name="Mikheyev A.S."/>
        </authorList>
    </citation>
    <scope>NUCLEOTIDE SEQUENCE [LARGE SCALE GENOMIC DNA]</scope>
    <source>
        <strain evidence="2">Daus_M_001</strain>
        <tissue evidence="2">Leg muscle</tissue>
    </source>
</reference>
<evidence type="ECO:0000256" key="1">
    <source>
        <dbReference type="SAM" id="MobiDB-lite"/>
    </source>
</evidence>
<sequence length="435" mass="48437">MLTTYDKLFCTKFLEQLTQEVEILSIRYCVRPPSPDWDTRQRLQQETLNLGSQEELSKIHLPFQDRIVRVGSDVHPFVHFPISHKREMDEVSLLTRIDNSERAFRRLLGFHSISCPTFQQSLQLLSSGKGYLNNHGRPKNRGLTYSGLCECRLPLTVIPARLLPDEPGSIPGRVTPGFSHVGIVPDDTAGRQVFSVIFRLPRPFIPALLHTRLNHPHLISRPPYRRERSRRKVAAPGRAYPEVGHPASSECGIAITITVILESFPGVPLVSVQAEIAPVVTALGDARLTTQGGRSSIEPTRVERDEYRKTQDCNGVINREIPKNTRRPAPSSGTIPTCDNPRTTRTGSELSSPRWGGGGQTNHDTTAASTSKSVQTVHGKINVISRLSASAVCIKSERNERERASSQLHRARTLESAEQCSRQGVRALSEEYSLN</sequence>
<dbReference type="Proteomes" id="UP001159363">
    <property type="component" value="Chromosome 6"/>
</dbReference>
<comment type="caution">
    <text evidence="2">The sequence shown here is derived from an EMBL/GenBank/DDBJ whole genome shotgun (WGS) entry which is preliminary data.</text>
</comment>
<dbReference type="EMBL" id="JARBHB010000007">
    <property type="protein sequence ID" value="KAJ8879183.1"/>
    <property type="molecule type" value="Genomic_DNA"/>
</dbReference>
<evidence type="ECO:0000313" key="2">
    <source>
        <dbReference type="EMBL" id="KAJ8879183.1"/>
    </source>
</evidence>
<feature type="compositionally biased region" description="Polar residues" evidence="1">
    <location>
        <begin position="361"/>
        <end position="373"/>
    </location>
</feature>
<accession>A0ABQ9H4F9</accession>
<gene>
    <name evidence="2" type="ORF">PR048_019789</name>
</gene>
<feature type="region of interest" description="Disordered" evidence="1">
    <location>
        <begin position="319"/>
        <end position="373"/>
    </location>
</feature>
<proteinExistence type="predicted"/>